<dbReference type="InterPro" id="IPR017850">
    <property type="entry name" value="Alkaline_phosphatase_core_sf"/>
</dbReference>
<sequence length="196" mass="22522">NTWLIFTSDHGDMVGDHYLWRKTYAYEGSARIPMIVCPPADLQSHGAKRVVDGVTELRDIMPTILDAAGVDIPSTVTGRSLLPLMNDPGMAWRPYIHGEHCWCYSQEQEMQYVTDGHRKFIWLPRIAVEQFFNLDDDPGECRNLIDEQENEKEIATWKGYLISELEKRDCGWVKDGETNCLDEPLVSPFKAVRYRG</sequence>
<dbReference type="Gene3D" id="3.40.720.10">
    <property type="entry name" value="Alkaline Phosphatase, subunit A"/>
    <property type="match status" value="1"/>
</dbReference>
<dbReference type="InterPro" id="IPR032506">
    <property type="entry name" value="SGSH_C"/>
</dbReference>
<dbReference type="AlphaFoldDB" id="A0A382YB68"/>
<dbReference type="GO" id="GO:0015024">
    <property type="term" value="F:glucuronate-2-sulfatase activity"/>
    <property type="evidence" value="ECO:0007669"/>
    <property type="project" value="TreeGrafter"/>
</dbReference>
<evidence type="ECO:0000259" key="1">
    <source>
        <dbReference type="Pfam" id="PF16347"/>
    </source>
</evidence>
<dbReference type="SUPFAM" id="SSF53649">
    <property type="entry name" value="Alkaline phosphatase-like"/>
    <property type="match status" value="1"/>
</dbReference>
<name>A0A382YB68_9ZZZZ</name>
<gene>
    <name evidence="2" type="ORF">METZ01_LOCUS433430</name>
</gene>
<organism evidence="2">
    <name type="scientific">marine metagenome</name>
    <dbReference type="NCBI Taxonomy" id="408172"/>
    <lineage>
        <taxon>unclassified sequences</taxon>
        <taxon>metagenomes</taxon>
        <taxon>ecological metagenomes</taxon>
    </lineage>
</organism>
<protein>
    <recommendedName>
        <fullName evidence="1">N-sulphoglucosamine sulphohydrolase C-terminal domain-containing protein</fullName>
    </recommendedName>
</protein>
<feature type="domain" description="N-sulphoglucosamine sulphohydrolase C-terminal" evidence="1">
    <location>
        <begin position="15"/>
        <end position="157"/>
    </location>
</feature>
<evidence type="ECO:0000313" key="2">
    <source>
        <dbReference type="EMBL" id="SVD80576.1"/>
    </source>
</evidence>
<dbReference type="EMBL" id="UINC01174447">
    <property type="protein sequence ID" value="SVD80576.1"/>
    <property type="molecule type" value="Genomic_DNA"/>
</dbReference>
<dbReference type="GO" id="GO:0004065">
    <property type="term" value="F:arylsulfatase activity"/>
    <property type="evidence" value="ECO:0007669"/>
    <property type="project" value="TreeGrafter"/>
</dbReference>
<reference evidence="2" key="1">
    <citation type="submission" date="2018-05" db="EMBL/GenBank/DDBJ databases">
        <authorList>
            <person name="Lanie J.A."/>
            <person name="Ng W.-L."/>
            <person name="Kazmierczak K.M."/>
            <person name="Andrzejewski T.M."/>
            <person name="Davidsen T.M."/>
            <person name="Wayne K.J."/>
            <person name="Tettelin H."/>
            <person name="Glass J.I."/>
            <person name="Rusch D."/>
            <person name="Podicherti R."/>
            <person name="Tsui H.-C.T."/>
            <person name="Winkler M.E."/>
        </authorList>
    </citation>
    <scope>NUCLEOTIDE SEQUENCE</scope>
</reference>
<dbReference type="PANTHER" id="PTHR46615">
    <property type="entry name" value="ARYLSULFATASE K"/>
    <property type="match status" value="1"/>
</dbReference>
<feature type="non-terminal residue" evidence="2">
    <location>
        <position position="1"/>
    </location>
</feature>
<dbReference type="InterPro" id="IPR051849">
    <property type="entry name" value="GAG-degrading_sulfatase"/>
</dbReference>
<proteinExistence type="predicted"/>
<accession>A0A382YB68</accession>
<dbReference type="PANTHER" id="PTHR46615:SF1">
    <property type="entry name" value="ARYLSULFATASE K"/>
    <property type="match status" value="1"/>
</dbReference>
<dbReference type="Pfam" id="PF16347">
    <property type="entry name" value="SGSH_C"/>
    <property type="match status" value="1"/>
</dbReference>